<dbReference type="RefSeq" id="WP_190967517.1">
    <property type="nucleotide sequence ID" value="NZ_JACJTB010000009.1"/>
</dbReference>
<feature type="coiled-coil region" evidence="2">
    <location>
        <begin position="18"/>
        <end position="75"/>
    </location>
</feature>
<evidence type="ECO:0000256" key="2">
    <source>
        <dbReference type="SAM" id="Coils"/>
    </source>
</evidence>
<dbReference type="InterPro" id="IPR002182">
    <property type="entry name" value="NB-ARC"/>
</dbReference>
<keyword evidence="2" id="KW-0175">Coiled coil</keyword>
<evidence type="ECO:0000259" key="3">
    <source>
        <dbReference type="Pfam" id="PF00931"/>
    </source>
</evidence>
<dbReference type="Pfam" id="PF00931">
    <property type="entry name" value="NB-ARC"/>
    <property type="match status" value="1"/>
</dbReference>
<gene>
    <name evidence="4" type="ORF">H6G74_10040</name>
</gene>
<dbReference type="SMART" id="SM00028">
    <property type="entry name" value="TPR"/>
    <property type="match status" value="4"/>
</dbReference>
<keyword evidence="5" id="KW-1185">Reference proteome</keyword>
<comment type="caution">
    <text evidence="4">The sequence shown here is derived from an EMBL/GenBank/DDBJ whole genome shotgun (WGS) entry which is preliminary data.</text>
</comment>
<dbReference type="InterPro" id="IPR042197">
    <property type="entry name" value="Apaf_helical"/>
</dbReference>
<evidence type="ECO:0000313" key="4">
    <source>
        <dbReference type="EMBL" id="MBD2594665.1"/>
    </source>
</evidence>
<proteinExistence type="predicted"/>
<dbReference type="PRINTS" id="PR00364">
    <property type="entry name" value="DISEASERSIST"/>
</dbReference>
<dbReference type="EMBL" id="JACJTB010000009">
    <property type="protein sequence ID" value="MBD2594665.1"/>
    <property type="molecule type" value="Genomic_DNA"/>
</dbReference>
<dbReference type="InterPro" id="IPR019734">
    <property type="entry name" value="TPR_rpt"/>
</dbReference>
<feature type="repeat" description="TPR" evidence="1">
    <location>
        <begin position="593"/>
        <end position="626"/>
    </location>
</feature>
<dbReference type="InterPro" id="IPR027417">
    <property type="entry name" value="P-loop_NTPase"/>
</dbReference>
<feature type="domain" description="NB-ARC" evidence="3">
    <location>
        <begin position="102"/>
        <end position="258"/>
    </location>
</feature>
<sequence length="776" mass="89328">MDFSSQSLQKPKYPPDLVMQVQDDCADIRKTLKELRDKRTQTDYPVELNRIDADIKRLTQDLSDCEKIANQLDRRSGNLNRILGDWSGNIPRQNPETLVDQEELKELEKFLIQAKEGQWTNLICIDGSVGVGKSTLAFLFAEKHWKDFFPDGAFYQDVSGKTIEEVALQFLRCCNIKLQSDDDPVLFLTDLFQQKRMLFIFDNADNEEIQELFPSGQKCAAIVTTRDKRFCDRLPMKRIHLKPLSLENGLDLLTKEMGETGRQRILTEPEAARKIVKLVGGLPLALSIVGSFLNVDTAFSLSEYANYLEQAKLDLLSQEEKPNRNVRACFNLSINRLSSEEKDLFACLSVCAADGFTADVVIAVAGYPSILTRLKLAQLCRYSLIDISEVRYRLQTLLREFARELGQQRSLLRLAEDRHQKFIEKIREIQELESLLTEGSPHKIIKQLDNIIYAAEWLKEKKIAEYSFGFNFCEDFFDYHSAYNSYAVKLMSIFRELAESRRDWEYDVRCRVQQAKYMDHNKSVGRRQILQLLKPIEQLLKNFESEEKLVVEGRYRNTYADVLASDGKYEDAIKQLRRTILIYQQQNFQQGLAKAHTNLGNILRKKGNYKDAVTEHRLAVALEERMLLEGVTKTESGLATALTDLGITLGYLGQEYWLEAVQVLERSNNLKRSLGHKMGKSLSMGLNSLGDILCKLCQYDLAIAAFEESLQIKQRPDINDISGIAIIRERWFSLLQEMCQQGNRQQAILYCNRAIQILPATHQTKFLKFQTQMKMK</sequence>
<organism evidence="4 5">
    <name type="scientific">Nostoc spongiaeforme FACHB-130</name>
    <dbReference type="NCBI Taxonomy" id="1357510"/>
    <lineage>
        <taxon>Bacteria</taxon>
        <taxon>Bacillati</taxon>
        <taxon>Cyanobacteriota</taxon>
        <taxon>Cyanophyceae</taxon>
        <taxon>Nostocales</taxon>
        <taxon>Nostocaceae</taxon>
        <taxon>Nostoc</taxon>
    </lineage>
</organism>
<dbReference type="SUPFAM" id="SSF48452">
    <property type="entry name" value="TPR-like"/>
    <property type="match status" value="1"/>
</dbReference>
<dbReference type="Gene3D" id="1.25.40.10">
    <property type="entry name" value="Tetratricopeptide repeat domain"/>
    <property type="match status" value="1"/>
</dbReference>
<protein>
    <submittedName>
        <fullName evidence="4">Tetratricopeptide repeat protein</fullName>
    </submittedName>
</protein>
<dbReference type="PANTHER" id="PTHR22845:SF5">
    <property type="entry name" value="APOPTOTIC PROTEASE-ACTIVATING FACTOR 1"/>
    <property type="match status" value="1"/>
</dbReference>
<dbReference type="Proteomes" id="UP000603457">
    <property type="component" value="Unassembled WGS sequence"/>
</dbReference>
<keyword evidence="1" id="KW-0802">TPR repeat</keyword>
<accession>A0ABR8FUM5</accession>
<evidence type="ECO:0000256" key="1">
    <source>
        <dbReference type="PROSITE-ProRule" id="PRU00339"/>
    </source>
</evidence>
<dbReference type="Gene3D" id="1.10.8.430">
    <property type="entry name" value="Helical domain of apoptotic protease-activating factors"/>
    <property type="match status" value="1"/>
</dbReference>
<dbReference type="InterPro" id="IPR011990">
    <property type="entry name" value="TPR-like_helical_dom_sf"/>
</dbReference>
<name>A0ABR8FUM5_9NOSO</name>
<dbReference type="SUPFAM" id="SSF52540">
    <property type="entry name" value="P-loop containing nucleoside triphosphate hydrolases"/>
    <property type="match status" value="1"/>
</dbReference>
<reference evidence="4 5" key="1">
    <citation type="journal article" date="2020" name="ISME J.">
        <title>Comparative genomics reveals insights into cyanobacterial evolution and habitat adaptation.</title>
        <authorList>
            <person name="Chen M.Y."/>
            <person name="Teng W.K."/>
            <person name="Zhao L."/>
            <person name="Hu C.X."/>
            <person name="Zhou Y.K."/>
            <person name="Han B.P."/>
            <person name="Song L.R."/>
            <person name="Shu W.S."/>
        </authorList>
    </citation>
    <scope>NUCLEOTIDE SEQUENCE [LARGE SCALE GENOMIC DNA]</scope>
    <source>
        <strain evidence="4 5">FACHB-130</strain>
    </source>
</reference>
<evidence type="ECO:0000313" key="5">
    <source>
        <dbReference type="Proteomes" id="UP000603457"/>
    </source>
</evidence>
<dbReference type="PROSITE" id="PS50005">
    <property type="entry name" value="TPR"/>
    <property type="match status" value="1"/>
</dbReference>
<dbReference type="Gene3D" id="3.40.50.300">
    <property type="entry name" value="P-loop containing nucleotide triphosphate hydrolases"/>
    <property type="match status" value="1"/>
</dbReference>
<dbReference type="PANTHER" id="PTHR22845">
    <property type="entry name" value="APOPTOTIC PROTEASE-ACTIVATING FACTOR 1"/>
    <property type="match status" value="1"/>
</dbReference>